<gene>
    <name evidence="1" type="ORF">CR513_13805</name>
</gene>
<accession>A0A371HIT9</accession>
<feature type="non-terminal residue" evidence="1">
    <location>
        <position position="1"/>
    </location>
</feature>
<evidence type="ECO:0000313" key="1">
    <source>
        <dbReference type="EMBL" id="RDY02711.1"/>
    </source>
</evidence>
<comment type="caution">
    <text evidence="1">The sequence shown here is derived from an EMBL/GenBank/DDBJ whole genome shotgun (WGS) entry which is preliminary data.</text>
</comment>
<reference evidence="1" key="1">
    <citation type="submission" date="2018-05" db="EMBL/GenBank/DDBJ databases">
        <title>Draft genome of Mucuna pruriens seed.</title>
        <authorList>
            <person name="Nnadi N.E."/>
            <person name="Vos R."/>
            <person name="Hasami M.H."/>
            <person name="Devisetty U.K."/>
            <person name="Aguiy J.C."/>
        </authorList>
    </citation>
    <scope>NUCLEOTIDE SEQUENCE [LARGE SCALE GENOMIC DNA]</scope>
    <source>
        <strain evidence="1">JCA_2017</strain>
    </source>
</reference>
<feature type="non-terminal residue" evidence="1">
    <location>
        <position position="167"/>
    </location>
</feature>
<organism evidence="1 2">
    <name type="scientific">Mucuna pruriens</name>
    <name type="common">Velvet bean</name>
    <name type="synonym">Dolichos pruriens</name>
    <dbReference type="NCBI Taxonomy" id="157652"/>
    <lineage>
        <taxon>Eukaryota</taxon>
        <taxon>Viridiplantae</taxon>
        <taxon>Streptophyta</taxon>
        <taxon>Embryophyta</taxon>
        <taxon>Tracheophyta</taxon>
        <taxon>Spermatophyta</taxon>
        <taxon>Magnoliopsida</taxon>
        <taxon>eudicotyledons</taxon>
        <taxon>Gunneridae</taxon>
        <taxon>Pentapetalae</taxon>
        <taxon>rosids</taxon>
        <taxon>fabids</taxon>
        <taxon>Fabales</taxon>
        <taxon>Fabaceae</taxon>
        <taxon>Papilionoideae</taxon>
        <taxon>50 kb inversion clade</taxon>
        <taxon>NPAAA clade</taxon>
        <taxon>indigoferoid/millettioid clade</taxon>
        <taxon>Phaseoleae</taxon>
        <taxon>Mucuna</taxon>
    </lineage>
</organism>
<dbReference type="EMBL" id="QJKJ01002475">
    <property type="protein sequence ID" value="RDY02711.1"/>
    <property type="molecule type" value="Genomic_DNA"/>
</dbReference>
<dbReference type="Proteomes" id="UP000257109">
    <property type="component" value="Unassembled WGS sequence"/>
</dbReference>
<keyword evidence="2" id="KW-1185">Reference proteome</keyword>
<protein>
    <submittedName>
        <fullName evidence="1">Uncharacterized protein</fullName>
    </submittedName>
</protein>
<name>A0A371HIT9_MUCPR</name>
<dbReference type="AlphaFoldDB" id="A0A371HIT9"/>
<proteinExistence type="predicted"/>
<sequence length="167" mass="19442">MLNYSANFDNFVSSLSFYSKSMFSHYHVFFTNHYYPLSSTCNLSFLKEVNIHTSYHACSPVIISWLKLFVVKMDYYTGISDEELNKGAECCIPIPCLIIKCSLLKRNYKVIYCGKLVRNVIFSYSFDQIIDCYIMSALVVLDKNEKDRINGSLLCFVPHNEIFIYYS</sequence>
<evidence type="ECO:0000313" key="2">
    <source>
        <dbReference type="Proteomes" id="UP000257109"/>
    </source>
</evidence>